<dbReference type="AlphaFoldDB" id="A0A517R4Z0"/>
<dbReference type="Gene3D" id="3.40.50.2300">
    <property type="match status" value="1"/>
</dbReference>
<dbReference type="SUPFAM" id="SSF52172">
    <property type="entry name" value="CheY-like"/>
    <property type="match status" value="1"/>
</dbReference>
<keyword evidence="1 2" id="KW-0597">Phosphoprotein</keyword>
<organism evidence="4 5">
    <name type="scientific">Stratiformator vulcanicus</name>
    <dbReference type="NCBI Taxonomy" id="2527980"/>
    <lineage>
        <taxon>Bacteria</taxon>
        <taxon>Pseudomonadati</taxon>
        <taxon>Planctomycetota</taxon>
        <taxon>Planctomycetia</taxon>
        <taxon>Planctomycetales</taxon>
        <taxon>Planctomycetaceae</taxon>
        <taxon>Stratiformator</taxon>
    </lineage>
</organism>
<dbReference type="RefSeq" id="WP_145364967.1">
    <property type="nucleotide sequence ID" value="NZ_CP036268.1"/>
</dbReference>
<protein>
    <submittedName>
        <fullName evidence="4">Transcriptional regulatory protein YycF</fullName>
    </submittedName>
</protein>
<dbReference type="PROSITE" id="PS50110">
    <property type="entry name" value="RESPONSE_REGULATORY"/>
    <property type="match status" value="1"/>
</dbReference>
<dbReference type="PANTHER" id="PTHR44591:SF3">
    <property type="entry name" value="RESPONSE REGULATORY DOMAIN-CONTAINING PROTEIN"/>
    <property type="match status" value="1"/>
</dbReference>
<evidence type="ECO:0000259" key="3">
    <source>
        <dbReference type="PROSITE" id="PS50110"/>
    </source>
</evidence>
<dbReference type="Proteomes" id="UP000317318">
    <property type="component" value="Chromosome"/>
</dbReference>
<proteinExistence type="predicted"/>
<dbReference type="Pfam" id="PF00072">
    <property type="entry name" value="Response_reg"/>
    <property type="match status" value="1"/>
</dbReference>
<keyword evidence="5" id="KW-1185">Reference proteome</keyword>
<dbReference type="GO" id="GO:0000160">
    <property type="term" value="P:phosphorelay signal transduction system"/>
    <property type="evidence" value="ECO:0007669"/>
    <property type="project" value="InterPro"/>
</dbReference>
<reference evidence="4 5" key="1">
    <citation type="submission" date="2019-02" db="EMBL/GenBank/DDBJ databases">
        <title>Deep-cultivation of Planctomycetes and their phenomic and genomic characterization uncovers novel biology.</title>
        <authorList>
            <person name="Wiegand S."/>
            <person name="Jogler M."/>
            <person name="Boedeker C."/>
            <person name="Pinto D."/>
            <person name="Vollmers J."/>
            <person name="Rivas-Marin E."/>
            <person name="Kohn T."/>
            <person name="Peeters S.H."/>
            <person name="Heuer A."/>
            <person name="Rast P."/>
            <person name="Oberbeckmann S."/>
            <person name="Bunk B."/>
            <person name="Jeske O."/>
            <person name="Meyerdierks A."/>
            <person name="Storesund J.E."/>
            <person name="Kallscheuer N."/>
            <person name="Luecker S."/>
            <person name="Lage O.M."/>
            <person name="Pohl T."/>
            <person name="Merkel B.J."/>
            <person name="Hornburger P."/>
            <person name="Mueller R.-W."/>
            <person name="Bruemmer F."/>
            <person name="Labrenz M."/>
            <person name="Spormann A.M."/>
            <person name="Op den Camp H."/>
            <person name="Overmann J."/>
            <person name="Amann R."/>
            <person name="Jetten M.S.M."/>
            <person name="Mascher T."/>
            <person name="Medema M.H."/>
            <person name="Devos D.P."/>
            <person name="Kaster A.-K."/>
            <person name="Ovreas L."/>
            <person name="Rohde M."/>
            <person name="Galperin M.Y."/>
            <person name="Jogler C."/>
        </authorList>
    </citation>
    <scope>NUCLEOTIDE SEQUENCE [LARGE SCALE GENOMIC DNA]</scope>
    <source>
        <strain evidence="4 5">Pan189</strain>
    </source>
</reference>
<evidence type="ECO:0000313" key="4">
    <source>
        <dbReference type="EMBL" id="QDT38910.1"/>
    </source>
</evidence>
<name>A0A517R4Z0_9PLAN</name>
<dbReference type="EMBL" id="CP036268">
    <property type="protein sequence ID" value="QDT38910.1"/>
    <property type="molecule type" value="Genomic_DNA"/>
</dbReference>
<dbReference type="InterPro" id="IPR011006">
    <property type="entry name" value="CheY-like_superfamily"/>
</dbReference>
<dbReference type="Pfam" id="PF12728">
    <property type="entry name" value="HTH_17"/>
    <property type="match status" value="1"/>
</dbReference>
<dbReference type="InterPro" id="IPR050595">
    <property type="entry name" value="Bact_response_regulator"/>
</dbReference>
<dbReference type="PANTHER" id="PTHR44591">
    <property type="entry name" value="STRESS RESPONSE REGULATOR PROTEIN 1"/>
    <property type="match status" value="1"/>
</dbReference>
<accession>A0A517R4Z0</accession>
<gene>
    <name evidence="4" type="primary">yycF</name>
    <name evidence="4" type="ORF">Pan189_33090</name>
</gene>
<dbReference type="InterPro" id="IPR041657">
    <property type="entry name" value="HTH_17"/>
</dbReference>
<dbReference type="OrthoDB" id="261949at2"/>
<evidence type="ECO:0000313" key="5">
    <source>
        <dbReference type="Proteomes" id="UP000317318"/>
    </source>
</evidence>
<dbReference type="InterPro" id="IPR001789">
    <property type="entry name" value="Sig_transdc_resp-reg_receiver"/>
</dbReference>
<feature type="modified residue" description="4-aspartylphosphate" evidence="2">
    <location>
        <position position="118"/>
    </location>
</feature>
<evidence type="ECO:0000256" key="1">
    <source>
        <dbReference type="ARBA" id="ARBA00022553"/>
    </source>
</evidence>
<feature type="domain" description="Response regulatory" evidence="3">
    <location>
        <begin position="68"/>
        <end position="185"/>
    </location>
</feature>
<dbReference type="SMART" id="SM00448">
    <property type="entry name" value="REC"/>
    <property type="match status" value="1"/>
</dbReference>
<evidence type="ECO:0000256" key="2">
    <source>
        <dbReference type="PROSITE-ProRule" id="PRU00169"/>
    </source>
</evidence>
<sequence>MKTVFTTGEAAKICKVSQQTIIRCFDSGQLKGFRVPGSRFRRIPRDVLFKFMKDNGIPTDALESGRRKALIVDDDPELVDLITDVLDADGRFEIRTANNGFDAGMMVKEYHPDIIVLDVMLPDINGKEVCQRVRSDSSLDDVKIICISGMVERDKIDELKASGANEFLQKPFEVETLLGRVCRQLDMETVSA</sequence>
<dbReference type="KEGG" id="svp:Pan189_33090"/>